<evidence type="ECO:0000256" key="6">
    <source>
        <dbReference type="ARBA" id="ARBA00022741"/>
    </source>
</evidence>
<accession>A0A5J6RIG7</accession>
<comment type="similarity">
    <text evidence="8">Belongs to the tRNA nucleotidyltransferase/poly(A) polymerase family.</text>
</comment>
<dbReference type="InterPro" id="IPR032828">
    <property type="entry name" value="PolyA_RNA-bd"/>
</dbReference>
<evidence type="ECO:0000256" key="2">
    <source>
        <dbReference type="ARBA" id="ARBA00022679"/>
    </source>
</evidence>
<dbReference type="Proteomes" id="UP000509513">
    <property type="component" value="Chromosome"/>
</dbReference>
<name>A0A5J6RIG7_9BACT</name>
<dbReference type="Gene3D" id="3.30.460.10">
    <property type="entry name" value="Beta Polymerase, domain 2"/>
    <property type="match status" value="1"/>
</dbReference>
<evidence type="ECO:0000256" key="4">
    <source>
        <dbReference type="ARBA" id="ARBA00022695"/>
    </source>
</evidence>
<keyword evidence="5" id="KW-0479">Metal-binding</keyword>
<dbReference type="KEGG" id="acib:ACBT_1846"/>
<dbReference type="InterPro" id="IPR050264">
    <property type="entry name" value="Bact_CCA-adding_enz_type3_sf"/>
</dbReference>
<organism evidence="9 10">
    <name type="scientific">Aliarcobacter cibarius</name>
    <dbReference type="NCBI Taxonomy" id="255507"/>
    <lineage>
        <taxon>Bacteria</taxon>
        <taxon>Pseudomonadati</taxon>
        <taxon>Campylobacterota</taxon>
        <taxon>Epsilonproteobacteria</taxon>
        <taxon>Campylobacterales</taxon>
        <taxon>Arcobacteraceae</taxon>
        <taxon>Aliarcobacter</taxon>
    </lineage>
</organism>
<dbReference type="SUPFAM" id="SSF81891">
    <property type="entry name" value="Poly A polymerase C-terminal region-like"/>
    <property type="match status" value="1"/>
</dbReference>
<dbReference type="Pfam" id="PF01743">
    <property type="entry name" value="PolyA_pol"/>
    <property type="match status" value="1"/>
</dbReference>
<comment type="cofactor">
    <cofactor evidence="1">
        <name>Mg(2+)</name>
        <dbReference type="ChEBI" id="CHEBI:18420"/>
    </cofactor>
</comment>
<evidence type="ECO:0000256" key="5">
    <source>
        <dbReference type="ARBA" id="ARBA00022723"/>
    </source>
</evidence>
<evidence type="ECO:0000256" key="1">
    <source>
        <dbReference type="ARBA" id="ARBA00001946"/>
    </source>
</evidence>
<dbReference type="RefSeq" id="WP_228130282.1">
    <property type="nucleotide sequence ID" value="NZ_CP043857.1"/>
</dbReference>
<dbReference type="CDD" id="cd05398">
    <property type="entry name" value="NT_ClassII-CCAase"/>
    <property type="match status" value="1"/>
</dbReference>
<protein>
    <submittedName>
        <fullName evidence="9">Multifunctional tRNA nucleotidyl transferase / 2'3'-cyclic phosphodiesterase / 2'nucleotidase / phosphatase</fullName>
        <ecNumber evidence="9">2.7.7.72</ecNumber>
    </submittedName>
</protein>
<dbReference type="Pfam" id="PF12627">
    <property type="entry name" value="PolyA_pol_RNAbd"/>
    <property type="match status" value="1"/>
</dbReference>
<reference evidence="9 10" key="1">
    <citation type="submission" date="2020-05" db="EMBL/GenBank/DDBJ databases">
        <title>Complete genome sequencing of Campylobacter and Arcobacter type strains.</title>
        <authorList>
            <person name="Miller W.G."/>
            <person name="Yee E."/>
        </authorList>
    </citation>
    <scope>NUCLEOTIDE SEQUENCE [LARGE SCALE GENOMIC DNA]</scope>
    <source>
        <strain evidence="9 10">LMG 21996</strain>
    </source>
</reference>
<dbReference type="GO" id="GO:0008033">
    <property type="term" value="P:tRNA processing"/>
    <property type="evidence" value="ECO:0007669"/>
    <property type="project" value="UniProtKB-KW"/>
</dbReference>
<dbReference type="AlphaFoldDB" id="A0A5J6RIG7"/>
<dbReference type="PANTHER" id="PTHR46173">
    <property type="entry name" value="CCA TRNA NUCLEOTIDYLTRANSFERASE 1, MITOCHONDRIAL"/>
    <property type="match status" value="1"/>
</dbReference>
<keyword evidence="3" id="KW-0819">tRNA processing</keyword>
<dbReference type="GO" id="GO:0046872">
    <property type="term" value="F:metal ion binding"/>
    <property type="evidence" value="ECO:0007669"/>
    <property type="project" value="UniProtKB-KW"/>
</dbReference>
<evidence type="ECO:0000256" key="8">
    <source>
        <dbReference type="RuleBase" id="RU003953"/>
    </source>
</evidence>
<proteinExistence type="inferred from homology"/>
<dbReference type="EC" id="2.7.7.72" evidence="9"/>
<dbReference type="InterPro" id="IPR002646">
    <property type="entry name" value="PolA_pol_head_dom"/>
</dbReference>
<dbReference type="PANTHER" id="PTHR46173:SF1">
    <property type="entry name" value="CCA TRNA NUCLEOTIDYLTRANSFERASE 1, MITOCHONDRIAL"/>
    <property type="match status" value="1"/>
</dbReference>
<dbReference type="GO" id="GO:0000166">
    <property type="term" value="F:nucleotide binding"/>
    <property type="evidence" value="ECO:0007669"/>
    <property type="project" value="UniProtKB-KW"/>
</dbReference>
<keyword evidence="6" id="KW-0547">Nucleotide-binding</keyword>
<gene>
    <name evidence="9" type="primary">cca</name>
    <name evidence="9" type="ORF">ACBT_1846</name>
</gene>
<keyword evidence="2 8" id="KW-0808">Transferase</keyword>
<keyword evidence="8" id="KW-0694">RNA-binding</keyword>
<dbReference type="GO" id="GO:0004810">
    <property type="term" value="F:CCA tRNA nucleotidyltransferase activity"/>
    <property type="evidence" value="ECO:0007669"/>
    <property type="project" value="UniProtKB-EC"/>
</dbReference>
<evidence type="ECO:0000256" key="7">
    <source>
        <dbReference type="ARBA" id="ARBA00022842"/>
    </source>
</evidence>
<keyword evidence="4 9" id="KW-0548">Nucleotidyltransferase</keyword>
<dbReference type="SUPFAM" id="SSF81301">
    <property type="entry name" value="Nucleotidyltransferase"/>
    <property type="match status" value="1"/>
</dbReference>
<dbReference type="EMBL" id="CP054051">
    <property type="protein sequence ID" value="QKJ27742.1"/>
    <property type="molecule type" value="Genomic_DNA"/>
</dbReference>
<sequence length="420" mass="49122">MSLESLYHIQNKMFTTTTKIDIPNLLIDILIKLQENGYRPYLVGGCVRDFFLNKQIKDFDIEVFNLEFLENIIPLLEKFGNVNCVGKSFGVLKLSTKNFEFDFSLPRTEQKIGKTHKDFIVKTYSKLSFEDAARRRDFTINAISYDYFTNSFIDPFNGINDLKNKKIKHIDDKTFVEDSLRVYRAIGFSSRFDFEIDSKTKELCIQIIKNKELEFLPKERIFEELKKIFLKSLNPSIGLKLIDDFELFSINFRNKYKSIDNLANFLRDTDFPDFKKLYLFFATLLKGIDENRILDFLNGITNDKKFISTILLLSGNSTNLNEIFLKNLSLILSLEELILIEKALEKSDILEVEKLAKKLDVFDKPLKIFVKGKDLINLGFKESIEFKKILDESLILQIEKGLNKEQIIENIIERYKIKSI</sequence>
<keyword evidence="7" id="KW-0460">Magnesium</keyword>
<dbReference type="InterPro" id="IPR043519">
    <property type="entry name" value="NT_sf"/>
</dbReference>
<evidence type="ECO:0000313" key="10">
    <source>
        <dbReference type="Proteomes" id="UP000509513"/>
    </source>
</evidence>
<dbReference type="Gene3D" id="1.10.3090.10">
    <property type="entry name" value="cca-adding enzyme, domain 2"/>
    <property type="match status" value="1"/>
</dbReference>
<evidence type="ECO:0000313" key="9">
    <source>
        <dbReference type="EMBL" id="QKJ27742.1"/>
    </source>
</evidence>
<dbReference type="GO" id="GO:0000049">
    <property type="term" value="F:tRNA binding"/>
    <property type="evidence" value="ECO:0007669"/>
    <property type="project" value="TreeGrafter"/>
</dbReference>
<evidence type="ECO:0000256" key="3">
    <source>
        <dbReference type="ARBA" id="ARBA00022694"/>
    </source>
</evidence>